<dbReference type="RefSeq" id="WP_134744007.1">
    <property type="nucleotide sequence ID" value="NZ_JBFNFK010000031.1"/>
</dbReference>
<feature type="transmembrane region" description="Helical" evidence="9">
    <location>
        <begin position="393"/>
        <end position="414"/>
    </location>
</feature>
<evidence type="ECO:0000313" key="11">
    <source>
        <dbReference type="EMBL" id="TFF67626.1"/>
    </source>
</evidence>
<proteinExistence type="predicted"/>
<evidence type="ECO:0000256" key="9">
    <source>
        <dbReference type="SAM" id="Phobius"/>
    </source>
</evidence>
<protein>
    <recommendedName>
        <fullName evidence="8">Permease IIC component</fullName>
    </recommendedName>
</protein>
<keyword evidence="6 9" id="KW-1133">Transmembrane helix</keyword>
<dbReference type="InterPro" id="IPR003352">
    <property type="entry name" value="PTS_EIIC"/>
</dbReference>
<evidence type="ECO:0000256" key="1">
    <source>
        <dbReference type="ARBA" id="ARBA00004651"/>
    </source>
</evidence>
<evidence type="ECO:0000256" key="6">
    <source>
        <dbReference type="ARBA" id="ARBA00022989"/>
    </source>
</evidence>
<dbReference type="InterPro" id="IPR051088">
    <property type="entry name" value="PTS_Sugar-EIIC/EIIB"/>
</dbReference>
<dbReference type="PIRSF" id="PIRSF006351">
    <property type="entry name" value="PTS_EIIC-Cellobiose"/>
    <property type="match status" value="1"/>
</dbReference>
<feature type="transmembrane region" description="Helical" evidence="9">
    <location>
        <begin position="100"/>
        <end position="118"/>
    </location>
</feature>
<sequence>MESKKNILEQRLMPLAAKLGANKGLLAIRDGITLAMPLIIVGSIFMIIASFPIKAVETYLNDSGIAGYLWKGVNSSFGLVGLIASFGIASSFANQHKVDGVAAGIVSLSAFVTVTPFITANKVTGLTLPYLGSSGIFVSIVLGLLNGYIYQLFINKNIQIKLPDSVPPAISRSFSAIIPGAVIISFWLLVFALLDKYGLPNMHDILKIVLGGPLGLLGGTVFGTMIVTGLNSFFWFLGIHGGSIVNSIFSPIWLANLDANAQAKQLGEPLKNIITSSFMDNFVFIGGGGATLGLVIVISVLAIRKISSKQTKAIAPLTIAPGIFNINEPVMFGLPIVMNIALFVPFIIVPMINTVIAYIGFASGLVPFTYASVSWTMPPIISGFLTTGSLMGSLLQIVIIAIDILVYLPFYLVVEKNNKNSEISYK</sequence>
<keyword evidence="2 8" id="KW-0813">Transport</keyword>
<organism evidence="11 12">
    <name type="scientific">Helcococcus ovis</name>
    <dbReference type="NCBI Taxonomy" id="72026"/>
    <lineage>
        <taxon>Bacteria</taxon>
        <taxon>Bacillati</taxon>
        <taxon>Bacillota</taxon>
        <taxon>Tissierellia</taxon>
        <taxon>Tissierellales</taxon>
        <taxon>Peptoniphilaceae</taxon>
        <taxon>Helcococcus</taxon>
    </lineage>
</organism>
<comment type="caution">
    <text evidence="11">The sequence shown here is derived from an EMBL/GenBank/DDBJ whole genome shotgun (WGS) entry which is preliminary data.</text>
</comment>
<dbReference type="InterPro" id="IPR004501">
    <property type="entry name" value="PTS_EIIC_3"/>
</dbReference>
<feature type="transmembrane region" description="Helical" evidence="9">
    <location>
        <begin position="73"/>
        <end position="93"/>
    </location>
</feature>
<accession>A0A4R9C5D7</accession>
<dbReference type="PROSITE" id="PS51105">
    <property type="entry name" value="PTS_EIIC_TYPE_3"/>
    <property type="match status" value="1"/>
</dbReference>
<dbReference type="GO" id="GO:0005886">
    <property type="term" value="C:plasma membrane"/>
    <property type="evidence" value="ECO:0007669"/>
    <property type="project" value="UniProtKB-SubCell"/>
</dbReference>
<feature type="transmembrane region" description="Helical" evidence="9">
    <location>
        <begin position="130"/>
        <end position="153"/>
    </location>
</feature>
<evidence type="ECO:0000259" key="10">
    <source>
        <dbReference type="PROSITE" id="PS51105"/>
    </source>
</evidence>
<dbReference type="PANTHER" id="PTHR33989">
    <property type="match status" value="1"/>
</dbReference>
<comment type="function">
    <text evidence="8">The phosphoenolpyruvate-dependent sugar phosphotransferase system (PTS), a major carbohydrate active -transport system, catalyzes the phosphorylation of incoming sugar substrates concomitant with their translocation across the cell membrane.</text>
</comment>
<dbReference type="GO" id="GO:1901264">
    <property type="term" value="P:carbohydrate derivative transport"/>
    <property type="evidence" value="ECO:0007669"/>
    <property type="project" value="TreeGrafter"/>
</dbReference>
<evidence type="ECO:0000256" key="4">
    <source>
        <dbReference type="ARBA" id="ARBA00022597"/>
    </source>
</evidence>
<keyword evidence="3 8" id="KW-1003">Cell membrane</keyword>
<evidence type="ECO:0000256" key="3">
    <source>
        <dbReference type="ARBA" id="ARBA00022475"/>
    </source>
</evidence>
<keyword evidence="7 8" id="KW-0472">Membrane</keyword>
<evidence type="ECO:0000256" key="2">
    <source>
        <dbReference type="ARBA" id="ARBA00022448"/>
    </source>
</evidence>
<feature type="transmembrane region" description="Helical" evidence="9">
    <location>
        <begin position="174"/>
        <end position="194"/>
    </location>
</feature>
<comment type="subcellular location">
    <subcellularLocation>
        <location evidence="1">Cell membrane</location>
        <topology evidence="1">Multi-pass membrane protein</topology>
    </subcellularLocation>
</comment>
<evidence type="ECO:0000256" key="8">
    <source>
        <dbReference type="PIRNR" id="PIRNR006351"/>
    </source>
</evidence>
<gene>
    <name evidence="11" type="ORF">EQF91_00040</name>
</gene>
<dbReference type="Pfam" id="PF02378">
    <property type="entry name" value="PTS_EIIC"/>
    <property type="match status" value="1"/>
</dbReference>
<name>A0A4R9C5D7_9FIRM</name>
<dbReference type="GO" id="GO:0009401">
    <property type="term" value="P:phosphoenolpyruvate-dependent sugar phosphotransferase system"/>
    <property type="evidence" value="ECO:0007669"/>
    <property type="project" value="InterPro"/>
</dbReference>
<dbReference type="PANTHER" id="PTHR33989:SF4">
    <property type="entry name" value="PTS SYSTEM N,N'-DIACETYLCHITOBIOSE-SPECIFIC EIIC COMPONENT"/>
    <property type="match status" value="1"/>
</dbReference>
<evidence type="ECO:0000256" key="7">
    <source>
        <dbReference type="ARBA" id="ARBA00023136"/>
    </source>
</evidence>
<feature type="transmembrane region" description="Helical" evidence="9">
    <location>
        <begin position="282"/>
        <end position="303"/>
    </location>
</feature>
<keyword evidence="12" id="KW-1185">Reference proteome</keyword>
<evidence type="ECO:0000313" key="12">
    <source>
        <dbReference type="Proteomes" id="UP000297454"/>
    </source>
</evidence>
<dbReference type="InterPro" id="IPR004796">
    <property type="entry name" value="PTS_IIC_cello"/>
</dbReference>
<feature type="transmembrane region" description="Helical" evidence="9">
    <location>
        <begin position="214"/>
        <end position="237"/>
    </location>
</feature>
<keyword evidence="5 9" id="KW-0812">Transmembrane</keyword>
<dbReference type="GO" id="GO:0008982">
    <property type="term" value="F:protein-N(PI)-phosphohistidine-sugar phosphotransferase activity"/>
    <property type="evidence" value="ECO:0007669"/>
    <property type="project" value="UniProtKB-UniRule"/>
</dbReference>
<feature type="transmembrane region" description="Helical" evidence="9">
    <location>
        <begin position="32"/>
        <end position="53"/>
    </location>
</feature>
<dbReference type="NCBIfam" id="TIGR00410">
    <property type="entry name" value="lacE"/>
    <property type="match status" value="1"/>
</dbReference>
<dbReference type="AlphaFoldDB" id="A0A4R9C5D7"/>
<dbReference type="EMBL" id="SCFR01000001">
    <property type="protein sequence ID" value="TFF67626.1"/>
    <property type="molecule type" value="Genomic_DNA"/>
</dbReference>
<evidence type="ECO:0000256" key="5">
    <source>
        <dbReference type="ARBA" id="ARBA00022692"/>
    </source>
</evidence>
<feature type="domain" description="PTS EIIC type-3" evidence="10">
    <location>
        <begin position="8"/>
        <end position="410"/>
    </location>
</feature>
<dbReference type="Proteomes" id="UP000297454">
    <property type="component" value="Unassembled WGS sequence"/>
</dbReference>
<keyword evidence="4 8" id="KW-0762">Sugar transport</keyword>
<reference evidence="11 12" key="1">
    <citation type="submission" date="2019-01" db="EMBL/GenBank/DDBJ databases">
        <title>Draft Genome Sequences of Helcococcus ovis Strains Isolated from the Uterus and Vagina of Dairy Cows with Metritis.</title>
        <authorList>
            <person name="Cunha F."/>
            <person name="Jeon S.J."/>
            <person name="Kutzer P."/>
            <person name="Galvao K.N."/>
        </authorList>
    </citation>
    <scope>NUCLEOTIDE SEQUENCE [LARGE SCALE GENOMIC DNA]</scope>
    <source>
        <strain evidence="11 12">KG-37</strain>
    </source>
</reference>